<reference evidence="2 3" key="1">
    <citation type="journal article" date="2014" name="World J. Microbiol. Biotechnol.">
        <title>Biodiversity and physiological characteristics of Antarctic and Arctic lichens-associated bacteria.</title>
        <authorList>
            <person name="Lee Y.M."/>
            <person name="Kim E.H."/>
            <person name="Lee H.K."/>
            <person name="Hong S.G."/>
        </authorList>
    </citation>
    <scope>NUCLEOTIDE SEQUENCE [LARGE SCALE GENOMIC DNA]</scope>
    <source>
        <strain evidence="2 3">PAMC 26569</strain>
    </source>
</reference>
<keyword evidence="3" id="KW-1185">Reference proteome</keyword>
<proteinExistence type="predicted"/>
<dbReference type="InterPro" id="IPR029261">
    <property type="entry name" value="Transposase_Znf"/>
</dbReference>
<gene>
    <name evidence="2" type="ORF">HN018_03710</name>
</gene>
<evidence type="ECO:0000313" key="3">
    <source>
        <dbReference type="Proteomes" id="UP000500767"/>
    </source>
</evidence>
<evidence type="ECO:0000313" key="2">
    <source>
        <dbReference type="EMBL" id="QKE92412.1"/>
    </source>
</evidence>
<accession>A0A6M8HVL6</accession>
<dbReference type="Proteomes" id="UP000500767">
    <property type="component" value="Chromosome"/>
</dbReference>
<evidence type="ECO:0000259" key="1">
    <source>
        <dbReference type="Pfam" id="PF14690"/>
    </source>
</evidence>
<organism evidence="2 3">
    <name type="scientific">Lichenicola cladoniae</name>
    <dbReference type="NCBI Taxonomy" id="1484109"/>
    <lineage>
        <taxon>Bacteria</taxon>
        <taxon>Pseudomonadati</taxon>
        <taxon>Pseudomonadota</taxon>
        <taxon>Alphaproteobacteria</taxon>
        <taxon>Acetobacterales</taxon>
        <taxon>Acetobacteraceae</taxon>
        <taxon>Lichenicola</taxon>
    </lineage>
</organism>
<feature type="domain" description="Transposase IS204/IS1001/IS1096/IS1165 zinc-finger" evidence="1">
    <location>
        <begin position="12"/>
        <end position="53"/>
    </location>
</feature>
<name>A0A6M8HVL6_9PROT</name>
<dbReference type="AlphaFoldDB" id="A0A6M8HVL6"/>
<dbReference type="EMBL" id="CP053708">
    <property type="protein sequence ID" value="QKE92412.1"/>
    <property type="molecule type" value="Genomic_DNA"/>
</dbReference>
<dbReference type="KEGG" id="lck:HN018_03710"/>
<protein>
    <submittedName>
        <fullName evidence="2">Transposase</fullName>
    </submittedName>
</protein>
<dbReference type="Pfam" id="PF14690">
    <property type="entry name" value="Zn_ribbon_ISL3"/>
    <property type="match status" value="1"/>
</dbReference>
<sequence length="113" mass="12657">MARLCGDVRCRGCPACSTRSSHRHGLCVRRLQDLPTQGAAVKLTLKVARWLCLNRECAQRTFADRGQQIVAPYGRRTLRIVDLAGPMIYHGAHEITGDAVSRHEPRRQAVYGF</sequence>
<dbReference type="RefSeq" id="WP_171837769.1">
    <property type="nucleotide sequence ID" value="NZ_CP053708.1"/>
</dbReference>